<dbReference type="Proteomes" id="UP000593910">
    <property type="component" value="Chromosome"/>
</dbReference>
<dbReference type="InterPro" id="IPR015867">
    <property type="entry name" value="N-reg_PII/ATP_PRibTrfase_C"/>
</dbReference>
<evidence type="ECO:0000256" key="6">
    <source>
        <dbReference type="SAM" id="Phobius"/>
    </source>
</evidence>
<feature type="transmembrane region" description="Helical" evidence="6">
    <location>
        <begin position="12"/>
        <end position="31"/>
    </location>
</feature>
<dbReference type="KEGG" id="smax:FJR03_10570"/>
<dbReference type="PANTHER" id="PTHR33545">
    <property type="entry name" value="UPF0750 MEMBRANE PROTEIN YITT-RELATED"/>
    <property type="match status" value="1"/>
</dbReference>
<dbReference type="Gene3D" id="3.30.70.120">
    <property type="match status" value="1"/>
</dbReference>
<keyword evidence="5 6" id="KW-0472">Membrane</keyword>
<evidence type="ECO:0000256" key="3">
    <source>
        <dbReference type="ARBA" id="ARBA00022692"/>
    </source>
</evidence>
<feature type="transmembrane region" description="Helical" evidence="6">
    <location>
        <begin position="78"/>
        <end position="97"/>
    </location>
</feature>
<feature type="transmembrane region" description="Helical" evidence="6">
    <location>
        <begin position="109"/>
        <end position="132"/>
    </location>
</feature>
<dbReference type="Pfam" id="PF10035">
    <property type="entry name" value="DUF2179"/>
    <property type="match status" value="1"/>
</dbReference>
<feature type="transmembrane region" description="Helical" evidence="6">
    <location>
        <begin position="153"/>
        <end position="171"/>
    </location>
</feature>
<keyword evidence="2" id="KW-1003">Cell membrane</keyword>
<evidence type="ECO:0000259" key="7">
    <source>
        <dbReference type="Pfam" id="PF10035"/>
    </source>
</evidence>
<dbReference type="Pfam" id="PF02588">
    <property type="entry name" value="YitT_membrane"/>
    <property type="match status" value="1"/>
</dbReference>
<sequence length="280" mass="29776">MNTNLNKELKRYLMILIGGVVLAAGVSFFLVPNKITSGGTPGMAILINYFTGLSVGTIMLAINIPMVLMSMKFIGRGYAFRTIFAIVVIAMAADLFIEELKFPALTQEPLLGAIFGGLLIGIGLGFIISSSASPGGPSIIASFIARKTHFKEGDLIIMLDALIVLAAGFVFPTLDSMLWSLLGVYLTSRGLNVIISGRPSKKLIHISSNNAEELKTQLVHKLGHEGGVVIEGSTLHSGNERGLLMLIVDNSKVRAVHQIVEAADPTGVVVVMEASELMGI</sequence>
<protein>
    <submittedName>
        <fullName evidence="8">YitT family protein</fullName>
    </submittedName>
</protein>
<name>A0A7M1AXH8_9BACT</name>
<feature type="transmembrane region" description="Helical" evidence="6">
    <location>
        <begin position="43"/>
        <end position="66"/>
    </location>
</feature>
<proteinExistence type="predicted"/>
<gene>
    <name evidence="8" type="ORF">FJR03_10570</name>
</gene>
<dbReference type="PIRSF" id="PIRSF006483">
    <property type="entry name" value="Membrane_protein_YitT"/>
    <property type="match status" value="1"/>
</dbReference>
<dbReference type="EMBL" id="CP041165">
    <property type="protein sequence ID" value="QOP42153.1"/>
    <property type="molecule type" value="Genomic_DNA"/>
</dbReference>
<evidence type="ECO:0000256" key="5">
    <source>
        <dbReference type="ARBA" id="ARBA00023136"/>
    </source>
</evidence>
<keyword evidence="3 6" id="KW-0812">Transmembrane</keyword>
<reference evidence="8 9" key="1">
    <citation type="submission" date="2019-06" db="EMBL/GenBank/DDBJ databases">
        <title>Sulfurimonas gotlandica sp. nov., a chemoautotrophic and psychrotolerant epsilonproteobacterium isolated from a pelagic redoxcline, and an emended description of the genus Sulfurimonas.</title>
        <authorList>
            <person name="Wang S."/>
            <person name="Jiang L."/>
            <person name="Shao Z."/>
        </authorList>
    </citation>
    <scope>NUCLEOTIDE SEQUENCE [LARGE SCALE GENOMIC DNA]</scope>
    <source>
        <strain evidence="8 9">B2</strain>
    </source>
</reference>
<feature type="domain" description="DUF2179" evidence="7">
    <location>
        <begin position="229"/>
        <end position="279"/>
    </location>
</feature>
<evidence type="ECO:0000256" key="4">
    <source>
        <dbReference type="ARBA" id="ARBA00022989"/>
    </source>
</evidence>
<evidence type="ECO:0000256" key="2">
    <source>
        <dbReference type="ARBA" id="ARBA00022475"/>
    </source>
</evidence>
<evidence type="ECO:0000256" key="1">
    <source>
        <dbReference type="ARBA" id="ARBA00004651"/>
    </source>
</evidence>
<dbReference type="PANTHER" id="PTHR33545:SF5">
    <property type="entry name" value="UPF0750 MEMBRANE PROTEIN YITT"/>
    <property type="match status" value="1"/>
</dbReference>
<dbReference type="InterPro" id="IPR019264">
    <property type="entry name" value="DUF2179"/>
</dbReference>
<comment type="subcellular location">
    <subcellularLocation>
        <location evidence="1">Cell membrane</location>
        <topology evidence="1">Multi-pass membrane protein</topology>
    </subcellularLocation>
</comment>
<dbReference type="GO" id="GO:0005886">
    <property type="term" value="C:plasma membrane"/>
    <property type="evidence" value="ECO:0007669"/>
    <property type="project" value="UniProtKB-SubCell"/>
</dbReference>
<dbReference type="InterPro" id="IPR003740">
    <property type="entry name" value="YitT"/>
</dbReference>
<dbReference type="InterPro" id="IPR051461">
    <property type="entry name" value="UPF0750_membrane"/>
</dbReference>
<evidence type="ECO:0000313" key="9">
    <source>
        <dbReference type="Proteomes" id="UP000593910"/>
    </source>
</evidence>
<dbReference type="AlphaFoldDB" id="A0A7M1AXH8"/>
<keyword evidence="9" id="KW-1185">Reference proteome</keyword>
<keyword evidence="4 6" id="KW-1133">Transmembrane helix</keyword>
<evidence type="ECO:0000313" key="8">
    <source>
        <dbReference type="EMBL" id="QOP42153.1"/>
    </source>
</evidence>
<organism evidence="8 9">
    <name type="scientific">Sulfurimonas marina</name>
    <dbReference type="NCBI Taxonomy" id="2590551"/>
    <lineage>
        <taxon>Bacteria</taxon>
        <taxon>Pseudomonadati</taxon>
        <taxon>Campylobacterota</taxon>
        <taxon>Epsilonproteobacteria</taxon>
        <taxon>Campylobacterales</taxon>
        <taxon>Sulfurimonadaceae</taxon>
        <taxon>Sulfurimonas</taxon>
    </lineage>
</organism>
<accession>A0A7M1AXH8</accession>